<evidence type="ECO:0000256" key="1">
    <source>
        <dbReference type="SAM" id="Coils"/>
    </source>
</evidence>
<reference evidence="3" key="1">
    <citation type="submission" date="2020-02" db="EMBL/GenBank/DDBJ databases">
        <authorList>
            <person name="Meier V. D."/>
        </authorList>
    </citation>
    <scope>NUCLEOTIDE SEQUENCE</scope>
    <source>
        <strain evidence="3">AVDCRST_MAG74</strain>
    </source>
</reference>
<dbReference type="GO" id="GO:0072344">
    <property type="term" value="P:rescue of stalled ribosome"/>
    <property type="evidence" value="ECO:0007669"/>
    <property type="project" value="TreeGrafter"/>
</dbReference>
<dbReference type="Pfam" id="PF05833">
    <property type="entry name" value="NFACT_N"/>
    <property type="match status" value="2"/>
</dbReference>
<name>A0A6J4PXW2_9BACT</name>
<protein>
    <submittedName>
        <fullName evidence="3">Fibronectin/fibrinogen-binding protein</fullName>
    </submittedName>
</protein>
<dbReference type="GO" id="GO:0043023">
    <property type="term" value="F:ribosomal large subunit binding"/>
    <property type="evidence" value="ECO:0007669"/>
    <property type="project" value="TreeGrafter"/>
</dbReference>
<dbReference type="InterPro" id="IPR008532">
    <property type="entry name" value="NFACT_RNA-bd"/>
</dbReference>
<dbReference type="PANTHER" id="PTHR15239">
    <property type="entry name" value="NUCLEAR EXPORT MEDIATOR FACTOR NEMF"/>
    <property type="match status" value="1"/>
</dbReference>
<evidence type="ECO:0000259" key="2">
    <source>
        <dbReference type="Pfam" id="PF05670"/>
    </source>
</evidence>
<feature type="domain" description="NFACT RNA-binding" evidence="2">
    <location>
        <begin position="366"/>
        <end position="461"/>
    </location>
</feature>
<dbReference type="GO" id="GO:1990112">
    <property type="term" value="C:RQC complex"/>
    <property type="evidence" value="ECO:0007669"/>
    <property type="project" value="TreeGrafter"/>
</dbReference>
<organism evidence="3">
    <name type="scientific">uncultured Pyrinomonadaceae bacterium</name>
    <dbReference type="NCBI Taxonomy" id="2283094"/>
    <lineage>
        <taxon>Bacteria</taxon>
        <taxon>Pseudomonadati</taxon>
        <taxon>Acidobacteriota</taxon>
        <taxon>Blastocatellia</taxon>
        <taxon>Blastocatellales</taxon>
        <taxon>Pyrinomonadaceae</taxon>
        <taxon>environmental samples</taxon>
    </lineage>
</organism>
<gene>
    <name evidence="3" type="ORF">AVDCRST_MAG74-3463</name>
</gene>
<sequence length="482" mass="54310">MNEKTIEKICAELAPVLIGRKFGKIFALAKFQLAIDFRLNDSRYLFVSVDPSAPRIYLIERRVRDLEKQSKNSTGFVVFLRKHLANAVLETIEKLADERILRFVFSAVDELGETKNYALVVQLTGRSANLFLLDKNDFILDSCRETYGAGQEIASRYAPPIRDEETQRRRGGDAEIFSQGEYASLSESLDAHFTNLEAERNFLAKANAARSKIKAEISKREKLVKKLNQDLENHGDAVMWKRFGDLLLANVATATRRDDVILVTDFYDENTPTVAVKVDENDSLTEAAEKFFKRYTKARNAQVELSKRLKDLEFQISDLKLQKENLEAAIGEKDEQFLSDLTGDKIEAKPTKSKVKQTESFTGARRYNSSDGFEILVGKGSKDNDFLTFRVAKSSDLWLHAADYPGSHVVVKNPNRAEIPHRTLLEAAQMAAFFSRAKEQPKVAVHYTPKKFVNKPKGAGAGLVSLSSFKTILVEPKILSQV</sequence>
<dbReference type="Pfam" id="PF05670">
    <property type="entry name" value="NFACT-R_1"/>
    <property type="match status" value="1"/>
</dbReference>
<dbReference type="AlphaFoldDB" id="A0A6J4PXW2"/>
<feature type="coiled-coil region" evidence="1">
    <location>
        <begin position="302"/>
        <end position="336"/>
    </location>
</feature>
<dbReference type="PANTHER" id="PTHR15239:SF6">
    <property type="entry name" value="RIBOSOME QUALITY CONTROL COMPLEX SUBUNIT NEMF"/>
    <property type="match status" value="1"/>
</dbReference>
<dbReference type="GO" id="GO:0000049">
    <property type="term" value="F:tRNA binding"/>
    <property type="evidence" value="ECO:0007669"/>
    <property type="project" value="TreeGrafter"/>
</dbReference>
<dbReference type="Gene3D" id="2.30.310.10">
    <property type="entry name" value="ibrinogen binding protein from staphylococcus aureus domain"/>
    <property type="match status" value="1"/>
</dbReference>
<keyword evidence="1" id="KW-0175">Coiled coil</keyword>
<dbReference type="EMBL" id="CADCUR010000294">
    <property type="protein sequence ID" value="CAA9427726.1"/>
    <property type="molecule type" value="Genomic_DNA"/>
</dbReference>
<accession>A0A6J4PXW2</accession>
<dbReference type="InterPro" id="IPR051608">
    <property type="entry name" value="RQC_Subunit_NEMF"/>
</dbReference>
<evidence type="ECO:0000313" key="3">
    <source>
        <dbReference type="EMBL" id="CAA9427726.1"/>
    </source>
</evidence>
<proteinExistence type="predicted"/>